<dbReference type="RefSeq" id="WP_093520876.1">
    <property type="nucleotide sequence ID" value="NZ_FOSK01000008.1"/>
</dbReference>
<dbReference type="InterPro" id="IPR028098">
    <property type="entry name" value="Glyco_trans_4-like_N"/>
</dbReference>
<dbReference type="Gene3D" id="3.40.50.2000">
    <property type="entry name" value="Glycogen Phosphorylase B"/>
    <property type="match status" value="2"/>
</dbReference>
<evidence type="ECO:0000313" key="5">
    <source>
        <dbReference type="Proteomes" id="UP000199598"/>
    </source>
</evidence>
<dbReference type="Pfam" id="PF00534">
    <property type="entry name" value="Glycos_transf_1"/>
    <property type="match status" value="1"/>
</dbReference>
<comment type="caution">
    <text evidence="4">The sequence shown here is derived from an EMBL/GenBank/DDBJ whole genome shotgun (WGS) entry which is preliminary data.</text>
</comment>
<proteinExistence type="predicted"/>
<feature type="domain" description="Glycosyltransferase subfamily 4-like N-terminal" evidence="3">
    <location>
        <begin position="17"/>
        <end position="180"/>
    </location>
</feature>
<dbReference type="Pfam" id="PF13439">
    <property type="entry name" value="Glyco_transf_4"/>
    <property type="match status" value="1"/>
</dbReference>
<feature type="region of interest" description="Disordered" evidence="1">
    <location>
        <begin position="382"/>
        <end position="404"/>
    </location>
</feature>
<dbReference type="InterPro" id="IPR001296">
    <property type="entry name" value="Glyco_trans_1"/>
</dbReference>
<feature type="domain" description="Glycosyl transferase family 1" evidence="2">
    <location>
        <begin position="192"/>
        <end position="350"/>
    </location>
</feature>
<dbReference type="Proteomes" id="UP000199598">
    <property type="component" value="Unassembled WGS sequence"/>
</dbReference>
<reference evidence="4 5" key="1">
    <citation type="submission" date="2016-10" db="EMBL/GenBank/DDBJ databases">
        <authorList>
            <person name="Varghese N."/>
            <person name="Submissions S."/>
        </authorList>
    </citation>
    <scope>NUCLEOTIDE SEQUENCE [LARGE SCALE GENOMIC DNA]</scope>
    <source>
        <strain evidence="4 5">DSM 16392</strain>
    </source>
</reference>
<organism evidence="4 5">
    <name type="scientific">Pseudovibrio ascidiaceicola</name>
    <dbReference type="NCBI Taxonomy" id="285279"/>
    <lineage>
        <taxon>Bacteria</taxon>
        <taxon>Pseudomonadati</taxon>
        <taxon>Pseudomonadota</taxon>
        <taxon>Alphaproteobacteria</taxon>
        <taxon>Hyphomicrobiales</taxon>
        <taxon>Stappiaceae</taxon>
        <taxon>Pseudovibrio</taxon>
    </lineage>
</organism>
<evidence type="ECO:0000259" key="2">
    <source>
        <dbReference type="Pfam" id="PF00534"/>
    </source>
</evidence>
<evidence type="ECO:0000256" key="1">
    <source>
        <dbReference type="SAM" id="MobiDB-lite"/>
    </source>
</evidence>
<protein>
    <submittedName>
        <fullName evidence="4">Glycosyltransferase involved in cell wall bisynthesis</fullName>
    </submittedName>
</protein>
<accession>A0A1I4BQW7</accession>
<dbReference type="InterPro" id="IPR050194">
    <property type="entry name" value="Glycosyltransferase_grp1"/>
</dbReference>
<sequence length="404" mass="44576">MSTDKLKIVHCIRAPLGGAFRHLMDLVEEQIEMGHELGIICASNAIPPSSMKQLEALKPSLSLGLLAVPMARSLAPKDLFSFYKLTKHLAPLKPDVLHGHGAKGGVWARIIGSALRLRGIRTQRVYSPHGGSLHYDFSTTSGKVYITLEKLLRPLTDSLVFTSAFEKAAYQQKIGLNDNHPHHKIVHNGLRQAEFKRSTARENAADLLFVGELRLLKGVDLLINALDDLHKNSSTKPTLAIVGDGPDRALFEQMVRDKNLQVFVTFHGFLPLSQALPLGKTAVIPSRAEALPYIVLELLAAQKPLITTHVGGIPEIYAEHQKTLVQPDDQQSLTNAVSWALSHSEEQTQLSLQLQDHLKTNFTLSQMAQSITQLYHPVRSAKDELADASQQSQQSTLHSQNKLT</sequence>
<dbReference type="EMBL" id="FOSK01000008">
    <property type="protein sequence ID" value="SFK70933.1"/>
    <property type="molecule type" value="Genomic_DNA"/>
</dbReference>
<keyword evidence="5" id="KW-1185">Reference proteome</keyword>
<dbReference type="SUPFAM" id="SSF53756">
    <property type="entry name" value="UDP-Glycosyltransferase/glycogen phosphorylase"/>
    <property type="match status" value="1"/>
</dbReference>
<evidence type="ECO:0000313" key="4">
    <source>
        <dbReference type="EMBL" id="SFK70933.1"/>
    </source>
</evidence>
<name>A0A1I4BQW7_9HYPH</name>
<evidence type="ECO:0000259" key="3">
    <source>
        <dbReference type="Pfam" id="PF13439"/>
    </source>
</evidence>
<dbReference type="PANTHER" id="PTHR45947">
    <property type="entry name" value="SULFOQUINOVOSYL TRANSFERASE SQD2"/>
    <property type="match status" value="1"/>
</dbReference>
<dbReference type="PANTHER" id="PTHR45947:SF15">
    <property type="entry name" value="TEICHURONIC ACID BIOSYNTHESIS GLYCOSYLTRANSFERASE TUAC-RELATED"/>
    <property type="match status" value="1"/>
</dbReference>
<gene>
    <name evidence="4" type="ORF">SAMN04488518_10892</name>
</gene>